<dbReference type="OrthoDB" id="4583at2759"/>
<name>A0A1E3NUP0_WICAA</name>
<feature type="compositionally biased region" description="Basic and acidic residues" evidence="13">
    <location>
        <begin position="1"/>
        <end position="13"/>
    </location>
</feature>
<dbReference type="Proteomes" id="UP000094112">
    <property type="component" value="Unassembled WGS sequence"/>
</dbReference>
<dbReference type="GO" id="GO:0032541">
    <property type="term" value="C:cortical endoplasmic reticulum"/>
    <property type="evidence" value="ECO:0007669"/>
    <property type="project" value="EnsemblFungi"/>
</dbReference>
<feature type="transmembrane region" description="Helical" evidence="14">
    <location>
        <begin position="347"/>
        <end position="371"/>
    </location>
</feature>
<keyword evidence="12" id="KW-1208">Phospholipid metabolism</keyword>
<keyword evidence="10 14" id="KW-0472">Membrane</keyword>
<feature type="transmembrane region" description="Helical" evidence="14">
    <location>
        <begin position="44"/>
        <end position="63"/>
    </location>
</feature>
<gene>
    <name evidence="15" type="ORF">WICANDRAFT_14677</name>
</gene>
<dbReference type="Gene3D" id="1.20.120.1630">
    <property type="match status" value="2"/>
</dbReference>
<dbReference type="UniPathway" id="UPA00753"/>
<feature type="non-terminal residue" evidence="15">
    <location>
        <position position="722"/>
    </location>
</feature>
<evidence type="ECO:0000256" key="13">
    <source>
        <dbReference type="SAM" id="MobiDB-lite"/>
    </source>
</evidence>
<organism evidence="15 16">
    <name type="scientific">Wickerhamomyces anomalus (strain ATCC 58044 / CBS 1984 / NCYC 433 / NRRL Y-366-8)</name>
    <name type="common">Yeast</name>
    <name type="synonym">Hansenula anomala</name>
    <dbReference type="NCBI Taxonomy" id="683960"/>
    <lineage>
        <taxon>Eukaryota</taxon>
        <taxon>Fungi</taxon>
        <taxon>Dikarya</taxon>
        <taxon>Ascomycota</taxon>
        <taxon>Saccharomycotina</taxon>
        <taxon>Saccharomycetes</taxon>
        <taxon>Phaffomycetales</taxon>
        <taxon>Wickerhamomycetaceae</taxon>
        <taxon>Wickerhamomyces</taxon>
    </lineage>
</organism>
<feature type="region of interest" description="Disordered" evidence="13">
    <location>
        <begin position="1"/>
        <end position="22"/>
    </location>
</feature>
<evidence type="ECO:0000256" key="2">
    <source>
        <dbReference type="ARBA" id="ARBA00022516"/>
    </source>
</evidence>
<dbReference type="GeneID" id="30197864"/>
<evidence type="ECO:0000256" key="4">
    <source>
        <dbReference type="ARBA" id="ARBA00022679"/>
    </source>
</evidence>
<dbReference type="PROSITE" id="PS51598">
    <property type="entry name" value="SAM_CHO2"/>
    <property type="match status" value="1"/>
</dbReference>
<evidence type="ECO:0000256" key="12">
    <source>
        <dbReference type="ARBA" id="ARBA00023264"/>
    </source>
</evidence>
<keyword evidence="11" id="KW-0594">Phospholipid biosynthesis</keyword>
<evidence type="ECO:0000256" key="7">
    <source>
        <dbReference type="ARBA" id="ARBA00022824"/>
    </source>
</evidence>
<dbReference type="PANTHER" id="PTHR32138:SF0">
    <property type="entry name" value="PHOSPHATIDYLETHANOLAMINE N-METHYLTRANSFERASE"/>
    <property type="match status" value="1"/>
</dbReference>
<dbReference type="GO" id="GO:0032259">
    <property type="term" value="P:methylation"/>
    <property type="evidence" value="ECO:0007669"/>
    <property type="project" value="UniProtKB-KW"/>
</dbReference>
<evidence type="ECO:0008006" key="17">
    <source>
        <dbReference type="Google" id="ProtNLM"/>
    </source>
</evidence>
<keyword evidence="7" id="KW-0256">Endoplasmic reticulum</keyword>
<keyword evidence="4" id="KW-0808">Transferase</keyword>
<keyword evidence="6 14" id="KW-0812">Transmembrane</keyword>
<dbReference type="GO" id="GO:0006656">
    <property type="term" value="P:phosphatidylcholine biosynthetic process"/>
    <property type="evidence" value="ECO:0007669"/>
    <property type="project" value="UniProtKB-UniPathway"/>
</dbReference>
<evidence type="ECO:0000256" key="11">
    <source>
        <dbReference type="ARBA" id="ARBA00023209"/>
    </source>
</evidence>
<evidence type="ECO:0000313" key="15">
    <source>
        <dbReference type="EMBL" id="ODQ56911.1"/>
    </source>
</evidence>
<reference evidence="15 16" key="1">
    <citation type="journal article" date="2016" name="Proc. Natl. Acad. Sci. U.S.A.">
        <title>Comparative genomics of biotechnologically important yeasts.</title>
        <authorList>
            <person name="Riley R."/>
            <person name="Haridas S."/>
            <person name="Wolfe K.H."/>
            <person name="Lopes M.R."/>
            <person name="Hittinger C.T."/>
            <person name="Goeker M."/>
            <person name="Salamov A.A."/>
            <person name="Wisecaver J.H."/>
            <person name="Long T.M."/>
            <person name="Calvey C.H."/>
            <person name="Aerts A.L."/>
            <person name="Barry K.W."/>
            <person name="Choi C."/>
            <person name="Clum A."/>
            <person name="Coughlan A.Y."/>
            <person name="Deshpande S."/>
            <person name="Douglass A.P."/>
            <person name="Hanson S.J."/>
            <person name="Klenk H.-P."/>
            <person name="LaButti K.M."/>
            <person name="Lapidus A."/>
            <person name="Lindquist E.A."/>
            <person name="Lipzen A.M."/>
            <person name="Meier-Kolthoff J.P."/>
            <person name="Ohm R.A."/>
            <person name="Otillar R.P."/>
            <person name="Pangilinan J.L."/>
            <person name="Peng Y."/>
            <person name="Rokas A."/>
            <person name="Rosa C.A."/>
            <person name="Scheuner C."/>
            <person name="Sibirny A.A."/>
            <person name="Slot J.C."/>
            <person name="Stielow J.B."/>
            <person name="Sun H."/>
            <person name="Kurtzman C.P."/>
            <person name="Blackwell M."/>
            <person name="Grigoriev I.V."/>
            <person name="Jeffries T.W."/>
        </authorList>
    </citation>
    <scope>NUCLEOTIDE SEQUENCE [LARGE SCALE GENOMIC DNA]</scope>
    <source>
        <strain evidence="16">ATCC 58044 / CBS 1984 / NCYC 433 / NRRL Y-366-8</strain>
    </source>
</reference>
<proteinExistence type="predicted"/>
<accession>A0A1E3NUP0</accession>
<evidence type="ECO:0000256" key="1">
    <source>
        <dbReference type="ARBA" id="ARBA00004127"/>
    </source>
</evidence>
<dbReference type="RefSeq" id="XP_019036118.1">
    <property type="nucleotide sequence ID" value="XM_019180618.1"/>
</dbReference>
<feature type="transmembrane region" description="Helical" evidence="14">
    <location>
        <begin position="322"/>
        <end position="341"/>
    </location>
</feature>
<keyword evidence="8 14" id="KW-1133">Transmembrane helix</keyword>
<evidence type="ECO:0000256" key="8">
    <source>
        <dbReference type="ARBA" id="ARBA00022989"/>
    </source>
</evidence>
<dbReference type="GO" id="GO:0097038">
    <property type="term" value="C:perinuclear endoplasmic reticulum"/>
    <property type="evidence" value="ECO:0007669"/>
    <property type="project" value="EnsemblFungi"/>
</dbReference>
<dbReference type="GO" id="GO:0004608">
    <property type="term" value="F:phosphatidylethanolamine N-methyltransferase activity"/>
    <property type="evidence" value="ECO:0007669"/>
    <property type="project" value="EnsemblFungi"/>
</dbReference>
<keyword evidence="2" id="KW-0444">Lipid biosynthesis</keyword>
<keyword evidence="9" id="KW-0443">Lipid metabolism</keyword>
<evidence type="ECO:0000256" key="3">
    <source>
        <dbReference type="ARBA" id="ARBA00022603"/>
    </source>
</evidence>
<dbReference type="STRING" id="683960.A0A1E3NUP0"/>
<feature type="non-terminal residue" evidence="15">
    <location>
        <position position="1"/>
    </location>
</feature>
<evidence type="ECO:0000313" key="16">
    <source>
        <dbReference type="Proteomes" id="UP000094112"/>
    </source>
</evidence>
<evidence type="ECO:0000256" key="14">
    <source>
        <dbReference type="SAM" id="Phobius"/>
    </source>
</evidence>
<dbReference type="EMBL" id="KV454215">
    <property type="protein sequence ID" value="ODQ56911.1"/>
    <property type="molecule type" value="Genomic_DNA"/>
</dbReference>
<feature type="transmembrane region" description="Helical" evidence="14">
    <location>
        <begin position="182"/>
        <end position="202"/>
    </location>
</feature>
<dbReference type="PANTHER" id="PTHR32138">
    <property type="entry name" value="PHOSPHATIDYLETHANOLAMINE N-METHYLTRANSFERASE"/>
    <property type="match status" value="1"/>
</dbReference>
<comment type="subcellular location">
    <subcellularLocation>
        <location evidence="1">Endomembrane system</location>
        <topology evidence="1">Multi-pass membrane protein</topology>
    </subcellularLocation>
</comment>
<keyword evidence="16" id="KW-1185">Reference proteome</keyword>
<keyword evidence="3" id="KW-0489">Methyltransferase</keyword>
<sequence length="722" mass="83146">LKESKNYKSDKRPVGKTPDGTTFEVPETHDMVRSLFDPTLRKSYAEILICLCLASNFLIYRWLETKSDRIVGFIALYAFWRLAYNFGIGVILYFQSNHNTLVEFAKRHSLFKSSNKTLLQKLANLEIKSKMGNTYKPESYPIEFNTWLLFRQFVDLILMQDFTTYMFLVYTCGQGNTLSQSTFLNTTRIVLGSLLIGFNFWVKVDAHRVVKDYAWYWGDFFFLEENELIFDGVFNLSPHPMYSIGYLGYYGFALITKSYIVLIVSLAAHALQFVFLTWVENPHIEKIYGSETVNNQASEEFESNESYLKPLIVFSNFNPIRISDYLAALLVIYTIVAPFVIQPKNELWTRIFFAAAVIIKLGQSFGVSLILHKQSVDKSWTKLYLKYGLDNVAAYSNWQVLYNLSLVLSYSSLISVVVRELINGQYKLGNWLLLRFIIGGLMVLLQVWTSYSIYESIGEFGWFYGDFFLPKLSNRQLTNSGIYRYLNDPERLLGISGIWGATLVTYSPFVFVLAMLWTAHITIFITFVEKPHMVKVYGEQQVSKNISGVSLTLKQMMPEKFNNTIDSFYNKTFNKVDGYIKKKRSQSETVNRKHVKPILHQHNQLSSEYSIELLNLEIDSTVEVGKPIRAKWTAPKFHSKKDWIGLYKVISTGSSRRQTSISSSGRWIGVNTVTGIVEYSGDLLNFEKGVYELRYHANSSHKVLSISHPFEIVVPTIKVEDS</sequence>
<evidence type="ECO:0000256" key="10">
    <source>
        <dbReference type="ARBA" id="ARBA00023136"/>
    </source>
</evidence>
<feature type="transmembrane region" description="Helical" evidence="14">
    <location>
        <begin position="70"/>
        <end position="94"/>
    </location>
</feature>
<feature type="transmembrane region" description="Helical" evidence="14">
    <location>
        <begin position="432"/>
        <end position="454"/>
    </location>
</feature>
<keyword evidence="5" id="KW-0949">S-adenosyl-L-methionine</keyword>
<dbReference type="InterPro" id="IPR007318">
    <property type="entry name" value="Phopholipid_MeTrfase"/>
</dbReference>
<protein>
    <recommendedName>
        <fullName evidence="17">Phosphatidylethanolamine N-methyltransferase</fullName>
    </recommendedName>
</protein>
<dbReference type="Pfam" id="PF04191">
    <property type="entry name" value="PEMT"/>
    <property type="match status" value="2"/>
</dbReference>
<evidence type="ECO:0000256" key="5">
    <source>
        <dbReference type="ARBA" id="ARBA00022691"/>
    </source>
</evidence>
<dbReference type="InterPro" id="IPR016219">
    <property type="entry name" value="Phosphatid-EA_MeTrfase_fun"/>
</dbReference>
<evidence type="ECO:0000256" key="6">
    <source>
        <dbReference type="ARBA" id="ARBA00022692"/>
    </source>
</evidence>
<evidence type="ECO:0000256" key="9">
    <source>
        <dbReference type="ARBA" id="ARBA00023098"/>
    </source>
</evidence>
<dbReference type="AlphaFoldDB" id="A0A1E3NUP0"/>